<name>A0A4Y8PVZ0_9BACL</name>
<evidence type="ECO:0000313" key="2">
    <source>
        <dbReference type="Proteomes" id="UP000298246"/>
    </source>
</evidence>
<evidence type="ECO:0008006" key="3">
    <source>
        <dbReference type="Google" id="ProtNLM"/>
    </source>
</evidence>
<accession>A0A4Y8PVZ0</accession>
<dbReference type="PROSITE" id="PS51257">
    <property type="entry name" value="PROKAR_LIPOPROTEIN"/>
    <property type="match status" value="1"/>
</dbReference>
<sequence length="188" mass="21987">MRKYTLMIFVLMLLLAGCEDELKVSRETVSPSPSPTNQYEEYQKLYNKMVDSLQIPDFKKIEDNKEFPYLIQIDKSVSFDKREYMSVTGDATNQPTQNRIVYSSNDGNYTLYMDLIYLTKDIGNDMVYSDVVSKSTLNNENAQRFRQDILSYKNNLVRITLFSNKDQAVSIEIHNRIDRAIVDFLKKE</sequence>
<protein>
    <recommendedName>
        <fullName evidence="3">Lipoprotein</fullName>
    </recommendedName>
</protein>
<dbReference type="RefSeq" id="WP_134755205.1">
    <property type="nucleotide sequence ID" value="NZ_MYFO02000004.1"/>
</dbReference>
<dbReference type="EMBL" id="MYFO01000027">
    <property type="protein sequence ID" value="TFE85228.1"/>
    <property type="molecule type" value="Genomic_DNA"/>
</dbReference>
<evidence type="ECO:0000313" key="1">
    <source>
        <dbReference type="EMBL" id="TFE85228.1"/>
    </source>
</evidence>
<dbReference type="Proteomes" id="UP000298246">
    <property type="component" value="Unassembled WGS sequence"/>
</dbReference>
<dbReference type="AlphaFoldDB" id="A0A4Y8PVZ0"/>
<gene>
    <name evidence="1" type="ORF">B5M42_17725</name>
</gene>
<organism evidence="1 2">
    <name type="scientific">Paenibacillus athensensis</name>
    <dbReference type="NCBI Taxonomy" id="1967502"/>
    <lineage>
        <taxon>Bacteria</taxon>
        <taxon>Bacillati</taxon>
        <taxon>Bacillota</taxon>
        <taxon>Bacilli</taxon>
        <taxon>Bacillales</taxon>
        <taxon>Paenibacillaceae</taxon>
        <taxon>Paenibacillus</taxon>
    </lineage>
</organism>
<proteinExistence type="predicted"/>
<keyword evidence="2" id="KW-1185">Reference proteome</keyword>
<reference evidence="1 2" key="1">
    <citation type="submission" date="2017-03" db="EMBL/GenBank/DDBJ databases">
        <title>Isolation of Levoglucosan Utilizing Bacteria.</title>
        <authorList>
            <person name="Arya A.S."/>
        </authorList>
    </citation>
    <scope>NUCLEOTIDE SEQUENCE [LARGE SCALE GENOMIC DNA]</scope>
    <source>
        <strain evidence="1 2">MEC069</strain>
    </source>
</reference>
<comment type="caution">
    <text evidence="1">The sequence shown here is derived from an EMBL/GenBank/DDBJ whole genome shotgun (WGS) entry which is preliminary data.</text>
</comment>